<name>A0A1F5GIX6_9BACT</name>
<dbReference type="AlphaFoldDB" id="A0A1F5GIX6"/>
<reference evidence="1 2" key="1">
    <citation type="journal article" date="2016" name="Nat. Commun.">
        <title>Thousands of microbial genomes shed light on interconnected biogeochemical processes in an aquifer system.</title>
        <authorList>
            <person name="Anantharaman K."/>
            <person name="Brown C.T."/>
            <person name="Hug L.A."/>
            <person name="Sharon I."/>
            <person name="Castelle C.J."/>
            <person name="Probst A.J."/>
            <person name="Thomas B.C."/>
            <person name="Singh A."/>
            <person name="Wilkins M.J."/>
            <person name="Karaoz U."/>
            <person name="Brodie E.L."/>
            <person name="Williams K.H."/>
            <person name="Hubbard S.S."/>
            <person name="Banfield J.F."/>
        </authorList>
    </citation>
    <scope>NUCLEOTIDE SEQUENCE [LARGE SCALE GENOMIC DNA]</scope>
</reference>
<organism evidence="1 2">
    <name type="scientific">Candidatus Curtissbacteria bacterium RIFCSPHIGHO2_02_FULL_42_15</name>
    <dbReference type="NCBI Taxonomy" id="1797716"/>
    <lineage>
        <taxon>Bacteria</taxon>
        <taxon>Candidatus Curtissiibacteriota</taxon>
    </lineage>
</organism>
<protein>
    <submittedName>
        <fullName evidence="1">Uncharacterized protein</fullName>
    </submittedName>
</protein>
<evidence type="ECO:0000313" key="1">
    <source>
        <dbReference type="EMBL" id="OGD91833.1"/>
    </source>
</evidence>
<evidence type="ECO:0000313" key="2">
    <source>
        <dbReference type="Proteomes" id="UP000177124"/>
    </source>
</evidence>
<sequence>MPARNTVEVEKRFATAVSETEKILQRVILDRFADLRGEGSIAPVFELPSSPTTWRSSDVDGKLADLLGEKNENGTVEVTVFDYGVRIFNPSTLRALFVDCVRPFLRMDGLISTSPTDEAARSFIGNCASDTFQDRTSRSYQIKEEQFAAYKNAYSILRHISAFLRKNPAA</sequence>
<accession>A0A1F5GIX6</accession>
<dbReference type="Proteomes" id="UP000177124">
    <property type="component" value="Unassembled WGS sequence"/>
</dbReference>
<proteinExistence type="predicted"/>
<gene>
    <name evidence="1" type="ORF">A3D07_00245</name>
</gene>
<dbReference type="STRING" id="1797716.A3D07_00245"/>
<dbReference type="EMBL" id="MFBF01000009">
    <property type="protein sequence ID" value="OGD91833.1"/>
    <property type="molecule type" value="Genomic_DNA"/>
</dbReference>
<comment type="caution">
    <text evidence="1">The sequence shown here is derived from an EMBL/GenBank/DDBJ whole genome shotgun (WGS) entry which is preliminary data.</text>
</comment>